<dbReference type="CDD" id="cd04301">
    <property type="entry name" value="NAT_SF"/>
    <property type="match status" value="1"/>
</dbReference>
<reference evidence="4" key="2">
    <citation type="submission" date="2022-05" db="EMBL/GenBank/DDBJ databases">
        <authorList>
            <person name="Kim J.-S."/>
            <person name="Lee K."/>
            <person name="Suh M."/>
            <person name="Eom M."/>
            <person name="Kim J.-S."/>
            <person name="Kim D.-S."/>
            <person name="Ko S.-H."/>
            <person name="Shin Y."/>
            <person name="Lee J.-S."/>
        </authorList>
    </citation>
    <scope>NUCLEOTIDE SEQUENCE</scope>
    <source>
        <strain evidence="4">N237</strain>
    </source>
</reference>
<evidence type="ECO:0000313" key="4">
    <source>
        <dbReference type="EMBL" id="UQX88515.1"/>
    </source>
</evidence>
<evidence type="ECO:0000256" key="1">
    <source>
        <dbReference type="ARBA" id="ARBA00022679"/>
    </source>
</evidence>
<keyword evidence="1" id="KW-0808">Transferase</keyword>
<accession>A0ABY4R029</accession>
<organism evidence="4 5">
    <name type="scientific">Jatrophihabitans telluris</name>
    <dbReference type="NCBI Taxonomy" id="2038343"/>
    <lineage>
        <taxon>Bacteria</taxon>
        <taxon>Bacillati</taxon>
        <taxon>Actinomycetota</taxon>
        <taxon>Actinomycetes</taxon>
        <taxon>Jatrophihabitantales</taxon>
        <taxon>Jatrophihabitantaceae</taxon>
        <taxon>Jatrophihabitans</taxon>
    </lineage>
</organism>
<dbReference type="InterPro" id="IPR016181">
    <property type="entry name" value="Acyl_CoA_acyltransferase"/>
</dbReference>
<dbReference type="Proteomes" id="UP001056336">
    <property type="component" value="Chromosome"/>
</dbReference>
<sequence length="170" mass="18570">MSTTENAPSQPTDPRIRRVELSDLAAVVGLVHALAEYEKEPAQCTLTEEQLTTALFSETPALFGHVAVVEGTVVGCALWFLNFSTWRGVHGVYLEDLFVLPSHRGSGLGKALLRALALECATHDYGRLEWAVLNWNSPSIAFYRSLGAIPLEEWTTFRLDDAALLTLAAG</sequence>
<evidence type="ECO:0000259" key="3">
    <source>
        <dbReference type="PROSITE" id="PS51186"/>
    </source>
</evidence>
<dbReference type="SUPFAM" id="SSF55729">
    <property type="entry name" value="Acyl-CoA N-acyltransferases (Nat)"/>
    <property type="match status" value="1"/>
</dbReference>
<dbReference type="InterPro" id="IPR051016">
    <property type="entry name" value="Diverse_Substrate_AcTransf"/>
</dbReference>
<feature type="domain" description="N-acetyltransferase" evidence="3">
    <location>
        <begin position="14"/>
        <end position="170"/>
    </location>
</feature>
<reference evidence="4" key="1">
    <citation type="journal article" date="2018" name="Int. J. Syst. Evol. Microbiol.">
        <title>Jatrophihabitans telluris sp. nov., isolated from sediment soil of lava forest wetlands and the emended description of the genus Jatrophihabitans.</title>
        <authorList>
            <person name="Lee K.C."/>
            <person name="Suh M.K."/>
            <person name="Eom M.K."/>
            <person name="Kim K.K."/>
            <person name="Kim J.S."/>
            <person name="Kim D.S."/>
            <person name="Ko S.H."/>
            <person name="Shin Y.K."/>
            <person name="Lee J.S."/>
        </authorList>
    </citation>
    <scope>NUCLEOTIDE SEQUENCE</scope>
    <source>
        <strain evidence="4">N237</strain>
    </source>
</reference>
<keyword evidence="5" id="KW-1185">Reference proteome</keyword>
<dbReference type="EMBL" id="CP097332">
    <property type="protein sequence ID" value="UQX88515.1"/>
    <property type="molecule type" value="Genomic_DNA"/>
</dbReference>
<keyword evidence="2" id="KW-0012">Acyltransferase</keyword>
<protein>
    <submittedName>
        <fullName evidence="4">GNAT family N-acetyltransferase</fullName>
    </submittedName>
</protein>
<evidence type="ECO:0000313" key="5">
    <source>
        <dbReference type="Proteomes" id="UP001056336"/>
    </source>
</evidence>
<dbReference type="Pfam" id="PF00583">
    <property type="entry name" value="Acetyltransf_1"/>
    <property type="match status" value="1"/>
</dbReference>
<dbReference type="RefSeq" id="WP_249772090.1">
    <property type="nucleotide sequence ID" value="NZ_CP097332.1"/>
</dbReference>
<dbReference type="PANTHER" id="PTHR10545:SF29">
    <property type="entry name" value="GH14572P-RELATED"/>
    <property type="match status" value="1"/>
</dbReference>
<gene>
    <name evidence="4" type="ORF">M6D93_00575</name>
</gene>
<name>A0ABY4R029_9ACTN</name>
<evidence type="ECO:0000256" key="2">
    <source>
        <dbReference type="ARBA" id="ARBA00023315"/>
    </source>
</evidence>
<dbReference type="InterPro" id="IPR000182">
    <property type="entry name" value="GNAT_dom"/>
</dbReference>
<dbReference type="PANTHER" id="PTHR10545">
    <property type="entry name" value="DIAMINE N-ACETYLTRANSFERASE"/>
    <property type="match status" value="1"/>
</dbReference>
<dbReference type="Gene3D" id="3.40.630.30">
    <property type="match status" value="1"/>
</dbReference>
<proteinExistence type="predicted"/>
<dbReference type="PROSITE" id="PS51186">
    <property type="entry name" value="GNAT"/>
    <property type="match status" value="1"/>
</dbReference>